<dbReference type="EMBL" id="CP038799">
    <property type="protein sequence ID" value="QIV82967.1"/>
    <property type="molecule type" value="Genomic_DNA"/>
</dbReference>
<dbReference type="Pfam" id="PF10824">
    <property type="entry name" value="T7SS_ESX_EspC"/>
    <property type="match status" value="1"/>
</dbReference>
<dbReference type="Proteomes" id="UP000501849">
    <property type="component" value="Chromosome"/>
</dbReference>
<organism evidence="2 3">
    <name type="scientific">Mycolicibacterium frederiksbergense</name>
    <dbReference type="NCBI Taxonomy" id="117567"/>
    <lineage>
        <taxon>Bacteria</taxon>
        <taxon>Bacillati</taxon>
        <taxon>Actinomycetota</taxon>
        <taxon>Actinomycetes</taxon>
        <taxon>Mycobacteriales</taxon>
        <taxon>Mycobacteriaceae</taxon>
        <taxon>Mycolicibacterium</taxon>
    </lineage>
</organism>
<sequence>MTMSQPLSPLQITAGHIRVLADQQNQASRAIWDARLKAVGVHTGVEKTHGTVCDDTAKALKRAEEVRKQATNMVRAQSDDLAVKLERAAERYDAIDAQGKRDIDRQMQPGG</sequence>
<protein>
    <submittedName>
        <fullName evidence="2">ESX-1 secretion-associated protein</fullName>
    </submittedName>
</protein>
<name>A0A6H0SAB3_9MYCO</name>
<dbReference type="InterPro" id="IPR022536">
    <property type="entry name" value="EspC"/>
</dbReference>
<accession>A0A6H0SAB3</accession>
<evidence type="ECO:0000256" key="1">
    <source>
        <dbReference type="SAM" id="Coils"/>
    </source>
</evidence>
<gene>
    <name evidence="2" type="ORF">EXE63_20265</name>
</gene>
<keyword evidence="3" id="KW-1185">Reference proteome</keyword>
<reference evidence="2 3" key="1">
    <citation type="submission" date="2019-04" db="EMBL/GenBank/DDBJ databases">
        <title>Draft, Whole-Genome Sequence of the Anthracene-degrading Mycobacterium frederiksbergense LB501T, Isolated from a Polycyclic Aromatic Hydrocarbon (PAH)-Contaminated Soil.</title>
        <authorList>
            <person name="Augelletti F."/>
        </authorList>
    </citation>
    <scope>NUCLEOTIDE SEQUENCE [LARGE SCALE GENOMIC DNA]</scope>
    <source>
        <strain evidence="2 3">LB 501T</strain>
    </source>
</reference>
<evidence type="ECO:0000313" key="3">
    <source>
        <dbReference type="Proteomes" id="UP000501849"/>
    </source>
</evidence>
<dbReference type="KEGG" id="mfre:EXE63_20265"/>
<feature type="coiled-coil region" evidence="1">
    <location>
        <begin position="53"/>
        <end position="80"/>
    </location>
</feature>
<dbReference type="AlphaFoldDB" id="A0A6H0SAB3"/>
<dbReference type="GO" id="GO:0009306">
    <property type="term" value="P:protein secretion"/>
    <property type="evidence" value="ECO:0007669"/>
    <property type="project" value="InterPro"/>
</dbReference>
<keyword evidence="1" id="KW-0175">Coiled coil</keyword>
<proteinExistence type="predicted"/>
<evidence type="ECO:0000313" key="2">
    <source>
        <dbReference type="EMBL" id="QIV82967.1"/>
    </source>
</evidence>